<dbReference type="STRING" id="27349.A0A0L6UJ22"/>
<accession>A0A0L6UJ22</accession>
<protein>
    <submittedName>
        <fullName evidence="3">Succinyl-CoA:3-ketoacid-coenzyme A transferase</fullName>
    </submittedName>
</protein>
<dbReference type="InterPro" id="IPR004165">
    <property type="entry name" value="CoA_trans_fam_I"/>
</dbReference>
<dbReference type="Proteomes" id="UP000037035">
    <property type="component" value="Unassembled WGS sequence"/>
</dbReference>
<comment type="caution">
    <text evidence="3">The sequence shown here is derived from an EMBL/GenBank/DDBJ whole genome shotgun (WGS) entry which is preliminary data.</text>
</comment>
<dbReference type="NCBIfam" id="TIGR02428">
    <property type="entry name" value="pcaJ_scoB_fam"/>
    <property type="match status" value="1"/>
</dbReference>
<feature type="region of interest" description="Disordered" evidence="2">
    <location>
        <begin position="371"/>
        <end position="394"/>
    </location>
</feature>
<evidence type="ECO:0000256" key="2">
    <source>
        <dbReference type="SAM" id="MobiDB-lite"/>
    </source>
</evidence>
<dbReference type="PANTHER" id="PTHR13707">
    <property type="entry name" value="KETOACID-COENZYME A TRANSFERASE"/>
    <property type="match status" value="1"/>
</dbReference>
<dbReference type="VEuPathDB" id="FungiDB:VP01_55g12"/>
<gene>
    <name evidence="3" type="ORF">VP01_55g12</name>
</gene>
<dbReference type="SUPFAM" id="SSF100950">
    <property type="entry name" value="NagB/RpiA/CoA transferase-like"/>
    <property type="match status" value="2"/>
</dbReference>
<keyword evidence="4" id="KW-1185">Reference proteome</keyword>
<dbReference type="OrthoDB" id="1933379at2759"/>
<dbReference type="Pfam" id="PF01144">
    <property type="entry name" value="CoA_trans"/>
    <property type="match status" value="3"/>
</dbReference>
<name>A0A0L6UJ22_9BASI</name>
<dbReference type="SMART" id="SM00882">
    <property type="entry name" value="CoA_trans"/>
    <property type="match status" value="2"/>
</dbReference>
<feature type="compositionally biased region" description="Polar residues" evidence="2">
    <location>
        <begin position="374"/>
        <end position="389"/>
    </location>
</feature>
<dbReference type="AlphaFoldDB" id="A0A0L6UJ22"/>
<dbReference type="InterPro" id="IPR012791">
    <property type="entry name" value="3-oxoacid_CoA-transf_B"/>
</dbReference>
<dbReference type="Gene3D" id="3.40.1080.10">
    <property type="entry name" value="Glutaconate Coenzyme A-transferase"/>
    <property type="match status" value="3"/>
</dbReference>
<evidence type="ECO:0000256" key="1">
    <source>
        <dbReference type="ARBA" id="ARBA00022679"/>
    </source>
</evidence>
<dbReference type="PANTHER" id="PTHR13707:SF60">
    <property type="entry name" value="ACETATE COA-TRANSFERASE SUBUNIT ALPHA"/>
    <property type="match status" value="1"/>
</dbReference>
<proteinExistence type="predicted"/>
<keyword evidence="1 3" id="KW-0808">Transferase</keyword>
<evidence type="ECO:0000313" key="3">
    <source>
        <dbReference type="EMBL" id="KNZ48534.1"/>
    </source>
</evidence>
<dbReference type="EMBL" id="LAVV01010830">
    <property type="protein sequence ID" value="KNZ48534.1"/>
    <property type="molecule type" value="Genomic_DNA"/>
</dbReference>
<organism evidence="3 4">
    <name type="scientific">Puccinia sorghi</name>
    <dbReference type="NCBI Taxonomy" id="27349"/>
    <lineage>
        <taxon>Eukaryota</taxon>
        <taxon>Fungi</taxon>
        <taxon>Dikarya</taxon>
        <taxon>Basidiomycota</taxon>
        <taxon>Pucciniomycotina</taxon>
        <taxon>Pucciniomycetes</taxon>
        <taxon>Pucciniales</taxon>
        <taxon>Pucciniaceae</taxon>
        <taxon>Puccinia</taxon>
    </lineage>
</organism>
<dbReference type="InterPro" id="IPR037171">
    <property type="entry name" value="NagB/RpiA_transferase-like"/>
</dbReference>
<dbReference type="GO" id="GO:0008410">
    <property type="term" value="F:CoA-transferase activity"/>
    <property type="evidence" value="ECO:0007669"/>
    <property type="project" value="InterPro"/>
</dbReference>
<evidence type="ECO:0000313" key="4">
    <source>
        <dbReference type="Proteomes" id="UP000037035"/>
    </source>
</evidence>
<reference evidence="3 4" key="1">
    <citation type="submission" date="2015-08" db="EMBL/GenBank/DDBJ databases">
        <title>Next Generation Sequencing and Analysis of the Genome of Puccinia sorghi L Schw, the Causal Agent of Maize Common Rust.</title>
        <authorList>
            <person name="Rochi L."/>
            <person name="Burguener G."/>
            <person name="Darino M."/>
            <person name="Turjanski A."/>
            <person name="Kreff E."/>
            <person name="Dieguez M.J."/>
            <person name="Sacco F."/>
        </authorList>
    </citation>
    <scope>NUCLEOTIDE SEQUENCE [LARGE SCALE GENOMIC DNA]</scope>
    <source>
        <strain evidence="3 4">RO10H11247</strain>
    </source>
</reference>
<sequence length="630" mass="68961">MVSQNYSYICGWCANKHSFEGLVLYETNTCSCTQVSQPIEQQLEENENETMLPVCKRSMASFHGSLHLKNLSIAFPKSIVTPRLYSISINQTKPSTGKLFRSADEAIVDIKSHSLIASSGFGLCGTPDTLIRALAQRPEINNLTVISNNAGVDKSGLGLLLYSRQISKLIGSYIGANKLVSINTSRKSLLDRSNLFRTNPSRYFGRKMSGRSGWNTCFLYTNRKLTPSSLVFCCSASLGYGTPVQTGLIPIRYSAQDPSKVYFISVEIPGEKREVREFEGKQYLLERSIKADYAFVHVWKADKFGNCVFRYSAQNFGGVMARNAKVTIVEAEEIVEPGEIDPDQVHLPGIFVNRIVPATVEKQIERIVLRSGIHDQSSGDPSNKNSSNTKTDDPKLAAKLKRELIAGRAAQELKDGMYVNLGIGMPMLVPEFLKPGTNIHLQSENGIIVWPTRHLFCISMSKGMGPYPTAKEVDGDIVNAGKETVTLLPGASTFDSSESFAMIRGGHVDVSILGAMQVSRTGDLANFMIPGKSVKGMGGAMDLVSNPDSTKVMIVMDHCDKHGVSKLVNDCQLPLTGTRCVSQVITDLAVFDIDRNAGKMTLVDLQPGVTLQEVKDKTDAEFEIASNLKS</sequence>